<organism evidence="5 6">
    <name type="scientific">Thermomonas brevis</name>
    <dbReference type="NCBI Taxonomy" id="215691"/>
    <lineage>
        <taxon>Bacteria</taxon>
        <taxon>Pseudomonadati</taxon>
        <taxon>Pseudomonadota</taxon>
        <taxon>Gammaproteobacteria</taxon>
        <taxon>Lysobacterales</taxon>
        <taxon>Lysobacteraceae</taxon>
        <taxon>Thermomonas</taxon>
    </lineage>
</organism>
<dbReference type="RefSeq" id="WP_187571740.1">
    <property type="nucleotide sequence ID" value="NZ_CP060711.1"/>
</dbReference>
<evidence type="ECO:0000313" key="6">
    <source>
        <dbReference type="Proteomes" id="UP000515977"/>
    </source>
</evidence>
<dbReference type="InterPro" id="IPR008635">
    <property type="entry name" value="Coiled_stalk_dom"/>
</dbReference>
<proteinExistence type="predicted"/>
<comment type="subcellular location">
    <subcellularLocation>
        <location evidence="1">Membrane</location>
    </subcellularLocation>
</comment>
<dbReference type="CDD" id="cd12820">
    <property type="entry name" value="LbR_YadA-like"/>
    <property type="match status" value="2"/>
</dbReference>
<feature type="region of interest" description="Disordered" evidence="2">
    <location>
        <begin position="1"/>
        <end position="21"/>
    </location>
</feature>
<dbReference type="InterPro" id="IPR005594">
    <property type="entry name" value="YadA_C"/>
</dbReference>
<evidence type="ECO:0000256" key="2">
    <source>
        <dbReference type="SAM" id="MobiDB-lite"/>
    </source>
</evidence>
<dbReference type="SUPFAM" id="SSF101967">
    <property type="entry name" value="Adhesin YadA, collagen-binding domain"/>
    <property type="match status" value="2"/>
</dbReference>
<dbReference type="GO" id="GO:0019867">
    <property type="term" value="C:outer membrane"/>
    <property type="evidence" value="ECO:0007669"/>
    <property type="project" value="InterPro"/>
</dbReference>
<dbReference type="Gene3D" id="3.30.1300.30">
    <property type="entry name" value="GSPII I/J protein-like"/>
    <property type="match status" value="1"/>
</dbReference>
<gene>
    <name evidence="5" type="ORF">H9L17_07720</name>
</gene>
<evidence type="ECO:0000313" key="5">
    <source>
        <dbReference type="EMBL" id="QNN47997.1"/>
    </source>
</evidence>
<feature type="domain" description="Trimeric autotransporter adhesin YadA-like C-terminal membrane anchor" evidence="3">
    <location>
        <begin position="586"/>
        <end position="641"/>
    </location>
</feature>
<evidence type="ECO:0000259" key="4">
    <source>
        <dbReference type="Pfam" id="PF05662"/>
    </source>
</evidence>
<dbReference type="EMBL" id="CP060711">
    <property type="protein sequence ID" value="QNN47997.1"/>
    <property type="molecule type" value="Genomic_DNA"/>
</dbReference>
<protein>
    <submittedName>
        <fullName evidence="5">YadA-like family protein</fullName>
    </submittedName>
</protein>
<dbReference type="Pfam" id="PF05662">
    <property type="entry name" value="YadA_stalk"/>
    <property type="match status" value="1"/>
</dbReference>
<dbReference type="AlphaFoldDB" id="A0A7G9QXC2"/>
<dbReference type="KEGG" id="tbv:H9L17_07720"/>
<feature type="domain" description="Trimeric autotransporter adhesin YadA-like stalk" evidence="4">
    <location>
        <begin position="259"/>
        <end position="298"/>
    </location>
</feature>
<dbReference type="Proteomes" id="UP000515977">
    <property type="component" value="Chromosome"/>
</dbReference>
<sequence>MQVPRWQRGTPGAPTGKGSEGGLDNTTCYMFASAFDQYNNASGDISSAFGWQNDAWNYAASAFGAYNVASGYRSSAFGYDNTASEWETSAFGASNRATGINSSAFGRNNWASGQDSSALGDGNRAYGDYSNAFGLWSASNTYATALGLRGAARGIGSVAIAGFFDRNGNGHEDIDIAGTDSTETAYASGRSSVAVGAGVQATNYASTAVGVDNIASGSASSVFGFQSQALEVGATAIGYRAIGDRAYALSVGQTGGEKQIIHLADGTQDTDAVNLRQLNAAIAGVDGFGGFSISANGGVAKAIGDGETVDFADADPNGNLTVSRTGNTITYGFAAAPTFSGLTVGGGGASFTIVNNTIVNMGGNVVGGVADGVASTDAVNRGQLDAGLLTANNNAAAAQATANSALTAAGAAQNTANQAVSDAAAAQGTADTALTAANAAQASADAAQATANTAVTKADAAQATANTAVTKADAAQATADTALAAAGNAITTANTYTDTRETAIRADMTAGDAATLASSKTYTDTRSAQTLASANAYTDSKFAAWNDTFTQYQQQVDHRFAQTDKRIDQVGAMGSAMAAAAINTAGLPGQNRVGVGVGAQNGRTAVAIGYQRLVRPNVSVSLTGAFSGNDHAVSAGTGFSW</sequence>
<evidence type="ECO:0000256" key="1">
    <source>
        <dbReference type="ARBA" id="ARBA00004370"/>
    </source>
</evidence>
<dbReference type="Pfam" id="PF03895">
    <property type="entry name" value="YadA_anchor"/>
    <property type="match status" value="1"/>
</dbReference>
<evidence type="ECO:0000259" key="3">
    <source>
        <dbReference type="Pfam" id="PF03895"/>
    </source>
</evidence>
<dbReference type="Gene3D" id="6.20.50.100">
    <property type="match status" value="1"/>
</dbReference>
<dbReference type="InterPro" id="IPR011049">
    <property type="entry name" value="Serralysin-like_metalloprot_C"/>
</dbReference>
<reference evidence="5 6" key="1">
    <citation type="submission" date="2020-08" db="EMBL/GenBank/DDBJ databases">
        <title>Genome sequence of Thermomonas brevis KACC 16975T.</title>
        <authorList>
            <person name="Hyun D.-W."/>
            <person name="Bae J.-W."/>
        </authorList>
    </citation>
    <scope>NUCLEOTIDE SEQUENCE [LARGE SCALE GENOMIC DNA]</scope>
    <source>
        <strain evidence="5 6">KACC 16975</strain>
    </source>
</reference>
<dbReference type="Gene3D" id="2.150.10.10">
    <property type="entry name" value="Serralysin-like metalloprotease, C-terminal"/>
    <property type="match status" value="2"/>
</dbReference>
<accession>A0A7G9QXC2</accession>
<keyword evidence="6" id="KW-1185">Reference proteome</keyword>
<name>A0A7G9QXC2_9GAMM</name>